<dbReference type="PROSITE" id="PS51336">
    <property type="entry name" value="DM10"/>
    <property type="match status" value="3"/>
</dbReference>
<dbReference type="GO" id="GO:0007052">
    <property type="term" value="P:mitotic spindle organization"/>
    <property type="evidence" value="ECO:0007669"/>
    <property type="project" value="TreeGrafter"/>
</dbReference>
<dbReference type="GO" id="GO:0072686">
    <property type="term" value="C:mitotic spindle"/>
    <property type="evidence" value="ECO:0007669"/>
    <property type="project" value="TreeGrafter"/>
</dbReference>
<dbReference type="EMBL" id="LJIJ01000006">
    <property type="protein sequence ID" value="ODN06377.1"/>
    <property type="molecule type" value="Genomic_DNA"/>
</dbReference>
<dbReference type="SMART" id="SM00676">
    <property type="entry name" value="DM10"/>
    <property type="match status" value="3"/>
</dbReference>
<feature type="domain" description="DM10" evidence="6">
    <location>
        <begin position="94"/>
        <end position="199"/>
    </location>
</feature>
<dbReference type="Proteomes" id="UP000094527">
    <property type="component" value="Unassembled WGS sequence"/>
</dbReference>
<feature type="domain" description="DM10" evidence="6">
    <location>
        <begin position="420"/>
        <end position="524"/>
    </location>
</feature>
<comment type="caution">
    <text evidence="7">The sequence shown here is derived from an EMBL/GenBank/DDBJ whole genome shotgun (WGS) entry which is preliminary data.</text>
</comment>
<dbReference type="Gene3D" id="2.30.29.170">
    <property type="match status" value="3"/>
</dbReference>
<dbReference type="GO" id="GO:0000281">
    <property type="term" value="P:mitotic cytokinesis"/>
    <property type="evidence" value="ECO:0007669"/>
    <property type="project" value="TreeGrafter"/>
</dbReference>
<evidence type="ECO:0000259" key="6">
    <source>
        <dbReference type="PROSITE" id="PS51336"/>
    </source>
</evidence>
<evidence type="ECO:0000256" key="3">
    <source>
        <dbReference type="ARBA" id="ARBA00022737"/>
    </source>
</evidence>
<evidence type="ECO:0000256" key="5">
    <source>
        <dbReference type="ARBA" id="ARBA00023273"/>
    </source>
</evidence>
<feature type="domain" description="DM10" evidence="6">
    <location>
        <begin position="243"/>
        <end position="363"/>
    </location>
</feature>
<name>A0A1D2NMB3_ORCCI</name>
<dbReference type="AlphaFoldDB" id="A0A1D2NMB3"/>
<reference evidence="7 8" key="1">
    <citation type="journal article" date="2016" name="Genome Biol. Evol.">
        <title>Gene Family Evolution Reflects Adaptation to Soil Environmental Stressors in the Genome of the Collembolan Orchesella cincta.</title>
        <authorList>
            <person name="Faddeeva-Vakhrusheva A."/>
            <person name="Derks M.F."/>
            <person name="Anvar S.Y."/>
            <person name="Agamennone V."/>
            <person name="Suring W."/>
            <person name="Smit S."/>
            <person name="van Straalen N.M."/>
            <person name="Roelofs D."/>
        </authorList>
    </citation>
    <scope>NUCLEOTIDE SEQUENCE [LARGE SCALE GENOMIC DNA]</scope>
    <source>
        <tissue evidence="7">Mixed pool</tissue>
    </source>
</reference>
<evidence type="ECO:0000256" key="2">
    <source>
        <dbReference type="ARBA" id="ARBA00022490"/>
    </source>
</evidence>
<organism evidence="7 8">
    <name type="scientific">Orchesella cincta</name>
    <name type="common">Springtail</name>
    <name type="synonym">Podura cincta</name>
    <dbReference type="NCBI Taxonomy" id="48709"/>
    <lineage>
        <taxon>Eukaryota</taxon>
        <taxon>Metazoa</taxon>
        <taxon>Ecdysozoa</taxon>
        <taxon>Arthropoda</taxon>
        <taxon>Hexapoda</taxon>
        <taxon>Collembola</taxon>
        <taxon>Entomobryomorpha</taxon>
        <taxon>Entomobryoidea</taxon>
        <taxon>Orchesellidae</taxon>
        <taxon>Orchesellinae</taxon>
        <taxon>Orchesella</taxon>
    </lineage>
</organism>
<keyword evidence="3" id="KW-0677">Repeat</keyword>
<dbReference type="GO" id="GO:0060285">
    <property type="term" value="P:cilium-dependent cell motility"/>
    <property type="evidence" value="ECO:0007669"/>
    <property type="project" value="TreeGrafter"/>
</dbReference>
<evidence type="ECO:0000313" key="7">
    <source>
        <dbReference type="EMBL" id="ODN06377.1"/>
    </source>
</evidence>
<dbReference type="FunFam" id="2.30.29.170:FF:000002">
    <property type="entry name" value="EF-hand domain (C-terminal) containing 1"/>
    <property type="match status" value="1"/>
</dbReference>
<proteinExistence type="predicted"/>
<dbReference type="InterPro" id="IPR006602">
    <property type="entry name" value="DM10_dom"/>
</dbReference>
<evidence type="ECO:0000256" key="1">
    <source>
        <dbReference type="ARBA" id="ARBA00004430"/>
    </source>
</evidence>
<keyword evidence="4" id="KW-0206">Cytoskeleton</keyword>
<dbReference type="OMA" id="MLNIEQP"/>
<comment type="subcellular location">
    <subcellularLocation>
        <location evidence="1">Cytoplasm</location>
        <location evidence="1">Cytoskeleton</location>
        <location evidence="1">Cilium axoneme</location>
    </subcellularLocation>
</comment>
<gene>
    <name evidence="7" type="ORF">Ocin01_00283</name>
</gene>
<dbReference type="OrthoDB" id="10255210at2759"/>
<dbReference type="InterPro" id="IPR040193">
    <property type="entry name" value="EFHC1/EFHC2/EFHB"/>
</dbReference>
<keyword evidence="8" id="KW-1185">Reference proteome</keyword>
<evidence type="ECO:0000313" key="8">
    <source>
        <dbReference type="Proteomes" id="UP000094527"/>
    </source>
</evidence>
<dbReference type="Pfam" id="PF06565">
    <property type="entry name" value="DM10_dom"/>
    <property type="match status" value="3"/>
</dbReference>
<accession>A0A1D2NMB3</accession>
<dbReference type="PANTHER" id="PTHR12086">
    <property type="entry name" value="EF-HAND DOMAIN C-TERMINAL CONTAINING PROTEIN"/>
    <property type="match status" value="1"/>
</dbReference>
<dbReference type="FunFam" id="2.30.29.170:FF:000001">
    <property type="entry name" value="EF-hand domain containing 1"/>
    <property type="match status" value="1"/>
</dbReference>
<keyword evidence="5" id="KW-0966">Cell projection</keyword>
<dbReference type="PANTHER" id="PTHR12086:SF9">
    <property type="entry name" value="EF-HAND DOMAIN-CONTAINING PROTEIN 1"/>
    <property type="match status" value="1"/>
</dbReference>
<dbReference type="STRING" id="48709.A0A1D2NMB3"/>
<dbReference type="FunFam" id="2.30.29.170:FF:000004">
    <property type="entry name" value="EF-hand domain containing 2"/>
    <property type="match status" value="1"/>
</dbReference>
<keyword evidence="2" id="KW-0963">Cytoplasm</keyword>
<protein>
    <submittedName>
        <fullName evidence="7">EF-hand domain-containing protein 1</fullName>
    </submittedName>
</protein>
<sequence>MEQCKRIDGLPFLPGNTFRDPCATDFRRSQTFNQKNGFVLPKIDYLGVGEVPIPAKTMSVKDLFDMYNYDPSLTYGEPRPRAPPPLVPAFVALEKKTLKFNAYYKESIPDSQDENYRVRLVDIYYFLEDDTIMVNEPRIENSGIPQGKFLRRHRIPKNDIGETYHWKDLNVACEVMFYGRVFRIVDADNWTKQFYESEGLLLNDTEILPKDPFIDKRFNAMQKRTFHTPDVLCDSRKKYMEYGGKVLRFHCVWDEREVLYGSLRKFDLLYHLQDDMVEVVELQEPNCGRDPFRLLLHKTRLPKNWKDLPLSFPIISMEVTRHEIVEYYEPKDFKIGETINIFGRRFLIFDMDAFTRQFYRDHFGFTDFTPICIDPKQPRRPDPGNPPWNGWGSPEDSLMNCLSIVPQRPRFDQKKTLVFGLTVLKFAAVMDSTRPEDIGREFIISFRLVDDKMAVYEKPVRNSGWPGGKFLDYTLIPKAGSSKDNPEYYGLNDLYIGSMLDIFGHRFCLNAADRMVLDFINTNPSCFSEHIRNNIKEYFDCKDAQDDTQKKEKPCDPGSEVCEKPIGEGFFEILGLGVKRRDVHPCADNPNPEPMPYDWDRCRSLGYNCGVQRPELTDDDLECIDQVCEKPCPGNPDMFETKELAVCQPERYLAPEPLTPNPVEDDNSPCIPYEKYHQKKAVRFDCYNPPDADRQYETFMKQAKFNCPCPPKDLEPPST</sequence>
<dbReference type="GO" id="GO:0043014">
    <property type="term" value="F:alpha-tubulin binding"/>
    <property type="evidence" value="ECO:0007669"/>
    <property type="project" value="TreeGrafter"/>
</dbReference>
<evidence type="ECO:0000256" key="4">
    <source>
        <dbReference type="ARBA" id="ARBA00023212"/>
    </source>
</evidence>
<dbReference type="GO" id="GO:0005930">
    <property type="term" value="C:axoneme"/>
    <property type="evidence" value="ECO:0007669"/>
    <property type="project" value="UniProtKB-SubCell"/>
</dbReference>